<keyword evidence="7" id="KW-1185">Reference proteome</keyword>
<protein>
    <recommendedName>
        <fullName evidence="5">HECT domain-containing protein</fullName>
    </recommendedName>
</protein>
<dbReference type="Gene3D" id="3.90.1750.10">
    <property type="entry name" value="Hect, E3 ligase catalytic domains"/>
    <property type="match status" value="2"/>
</dbReference>
<feature type="region of interest" description="Disordered" evidence="4">
    <location>
        <begin position="59"/>
        <end position="83"/>
    </location>
</feature>
<accession>A0A8J4BIE3</accession>
<organism evidence="6 7">
    <name type="scientific">Volvox africanus</name>
    <dbReference type="NCBI Taxonomy" id="51714"/>
    <lineage>
        <taxon>Eukaryota</taxon>
        <taxon>Viridiplantae</taxon>
        <taxon>Chlorophyta</taxon>
        <taxon>core chlorophytes</taxon>
        <taxon>Chlorophyceae</taxon>
        <taxon>CS clade</taxon>
        <taxon>Chlamydomonadales</taxon>
        <taxon>Volvocaceae</taxon>
        <taxon>Volvox</taxon>
    </lineage>
</organism>
<feature type="active site" description="Glycyl thioester intermediate" evidence="3">
    <location>
        <position position="788"/>
    </location>
</feature>
<feature type="compositionally biased region" description="Acidic residues" evidence="4">
    <location>
        <begin position="401"/>
        <end position="412"/>
    </location>
</feature>
<evidence type="ECO:0000313" key="7">
    <source>
        <dbReference type="Proteomes" id="UP000747399"/>
    </source>
</evidence>
<comment type="caution">
    <text evidence="6">The sequence shown here is derived from an EMBL/GenBank/DDBJ whole genome shotgun (WGS) entry which is preliminary data.</text>
</comment>
<evidence type="ECO:0000256" key="2">
    <source>
        <dbReference type="ARBA" id="ARBA00022786"/>
    </source>
</evidence>
<dbReference type="PROSITE" id="PS50237">
    <property type="entry name" value="HECT"/>
    <property type="match status" value="1"/>
</dbReference>
<dbReference type="InterPro" id="IPR035983">
    <property type="entry name" value="Hect_E3_ubiquitin_ligase"/>
</dbReference>
<feature type="region of interest" description="Disordered" evidence="4">
    <location>
        <begin position="370"/>
        <end position="454"/>
    </location>
</feature>
<feature type="compositionally biased region" description="Low complexity" evidence="4">
    <location>
        <begin position="117"/>
        <end position="133"/>
    </location>
</feature>
<dbReference type="GO" id="GO:0000209">
    <property type="term" value="P:protein polyubiquitination"/>
    <property type="evidence" value="ECO:0007669"/>
    <property type="project" value="TreeGrafter"/>
</dbReference>
<dbReference type="InterPro" id="IPR000569">
    <property type="entry name" value="HECT_dom"/>
</dbReference>
<feature type="compositionally biased region" description="Basic and acidic residues" evidence="4">
    <location>
        <begin position="383"/>
        <end position="400"/>
    </location>
</feature>
<evidence type="ECO:0000259" key="5">
    <source>
        <dbReference type="PROSITE" id="PS50237"/>
    </source>
</evidence>
<dbReference type="PANTHER" id="PTHR45670:SF1">
    <property type="entry name" value="E3 UBIQUITIN-PROTEIN LIGASE HECTD1"/>
    <property type="match status" value="1"/>
</dbReference>
<proteinExistence type="predicted"/>
<evidence type="ECO:0000256" key="3">
    <source>
        <dbReference type="PROSITE-ProRule" id="PRU00104"/>
    </source>
</evidence>
<feature type="domain" description="HECT" evidence="5">
    <location>
        <begin position="488"/>
        <end position="821"/>
    </location>
</feature>
<reference evidence="6" key="1">
    <citation type="journal article" date="2021" name="Proc. Natl. Acad. Sci. U.S.A.">
        <title>Three genomes in the algal genus Volvox reveal the fate of a haploid sex-determining region after a transition to homothallism.</title>
        <authorList>
            <person name="Yamamoto K."/>
            <person name="Hamaji T."/>
            <person name="Kawai-Toyooka H."/>
            <person name="Matsuzaki R."/>
            <person name="Takahashi F."/>
            <person name="Nishimura Y."/>
            <person name="Kawachi M."/>
            <person name="Noguchi H."/>
            <person name="Minakuchi Y."/>
            <person name="Umen J.G."/>
            <person name="Toyoda A."/>
            <person name="Nozaki H."/>
        </authorList>
    </citation>
    <scope>NUCLEOTIDE SEQUENCE</scope>
    <source>
        <strain evidence="6">NIES-3780</strain>
    </source>
</reference>
<feature type="non-terminal residue" evidence="6">
    <location>
        <position position="1"/>
    </location>
</feature>
<evidence type="ECO:0000256" key="1">
    <source>
        <dbReference type="ARBA" id="ARBA00022679"/>
    </source>
</evidence>
<dbReference type="SUPFAM" id="SSF56204">
    <property type="entry name" value="Hect, E3 ligase catalytic domain"/>
    <property type="match status" value="1"/>
</dbReference>
<dbReference type="GO" id="GO:0061630">
    <property type="term" value="F:ubiquitin protein ligase activity"/>
    <property type="evidence" value="ECO:0007669"/>
    <property type="project" value="InterPro"/>
</dbReference>
<feature type="region of interest" description="Disordered" evidence="4">
    <location>
        <begin position="1"/>
        <end position="23"/>
    </location>
</feature>
<feature type="region of interest" description="Disordered" evidence="4">
    <location>
        <begin position="96"/>
        <end position="136"/>
    </location>
</feature>
<name>A0A8J4BIE3_9CHLO</name>
<dbReference type="InterPro" id="IPR045322">
    <property type="entry name" value="HECTD1/TRIP12-like"/>
</dbReference>
<feature type="compositionally biased region" description="Polar residues" evidence="4">
    <location>
        <begin position="98"/>
        <end position="108"/>
    </location>
</feature>
<dbReference type="Proteomes" id="UP000747399">
    <property type="component" value="Unassembled WGS sequence"/>
</dbReference>
<keyword evidence="2 3" id="KW-0833">Ubl conjugation pathway</keyword>
<dbReference type="GO" id="GO:0043161">
    <property type="term" value="P:proteasome-mediated ubiquitin-dependent protein catabolic process"/>
    <property type="evidence" value="ECO:0007669"/>
    <property type="project" value="TreeGrafter"/>
</dbReference>
<dbReference type="Pfam" id="PF00632">
    <property type="entry name" value="HECT"/>
    <property type="match status" value="1"/>
</dbReference>
<dbReference type="AlphaFoldDB" id="A0A8J4BIE3"/>
<feature type="compositionally biased region" description="Low complexity" evidence="4">
    <location>
        <begin position="445"/>
        <end position="454"/>
    </location>
</feature>
<evidence type="ECO:0000313" key="6">
    <source>
        <dbReference type="EMBL" id="GIL61902.1"/>
    </source>
</evidence>
<keyword evidence="1" id="KW-0808">Transferase</keyword>
<dbReference type="SMART" id="SM00119">
    <property type="entry name" value="HECTc"/>
    <property type="match status" value="1"/>
</dbReference>
<sequence>AAAAASAAAAGAGTGAAAAGGRSAAHEAAAAKLVFCTSSEERQTLPPGSTVFQAIQQMNTQQQAAAEGEEDGEEEQGQRRGRRLWDEIHTLYYRPVSATDTPTETASASGVVGGGRTSSLASAPSSSSTASSLGRWGNTPLRELLAPRVPSDLACTPTCREVLALLALLEAVNRLGPRACAELDAVGAGGPEEDSAGPLEAVRHVPRDEFVSAKLSSKLGQQLKDVLSICGGGMPSWCAALAAPCRFLFPFEIRKRYFYCTAFGLGRALQHMQQLHTAEAGGGPGAGHGAADRDGRELRVGRLQRQKVRVSRKRILESAAKVMELYARSRAVLELEYFGEVGTGLGPTLEFYTLLSHELQRRDLGMWRHEEQDDTQQGQQQLQREEASPGGGKEVKAMKEEESDEPEPEEEGRESGGVSALASPDRMDVDGNAAALPPPPPPLQPASSALQQRLSGPVASSAALSAVAGAGLSVPSRRGEAATHEEGEYVNAPWGLFPRPLPSAARSSTASLKVVEHFRLLGRTLAKALQDNRLLDLPLSHVFYAAALGSPLDLWDIARFDPGLGTTLAKLHSALAAYRAGGSSGKLLIDGVAVEDLCITFVLPGQPDYLLRPGGADVVVETAEQLEEYIGAVVDASMGSGIMAQMTAFREGFNEVFNLSMLSLFHEDEIEVLLCGSGERWTLQVLAEAIKFDHGYTANSPPVRFLLEILSELDAAEQRAFLRFVTGCPRLPPGGLTALQPRLTVVRKHPSGGEGPSNGPTPVGSFQDAGLAAAVCAADADLPSVMTCANYIKLPPYSSKGVMAARLMYAIREGQGSFDLS</sequence>
<gene>
    <name evidence="6" type="ORF">Vafri_16276</name>
</gene>
<evidence type="ECO:0000256" key="4">
    <source>
        <dbReference type="SAM" id="MobiDB-lite"/>
    </source>
</evidence>
<dbReference type="PANTHER" id="PTHR45670">
    <property type="entry name" value="E3 UBIQUITIN-PROTEIN LIGASE TRIP12"/>
    <property type="match status" value="1"/>
</dbReference>
<dbReference type="Gene3D" id="3.30.2410.10">
    <property type="entry name" value="Hect, E3 ligase catalytic domain"/>
    <property type="match status" value="1"/>
</dbReference>
<dbReference type="EMBL" id="BNCO01000048">
    <property type="protein sequence ID" value="GIL61902.1"/>
    <property type="molecule type" value="Genomic_DNA"/>
</dbReference>